<dbReference type="RefSeq" id="WP_108720981.1">
    <property type="nucleotide sequence ID" value="NZ_CP113865.1"/>
</dbReference>
<evidence type="ECO:0000256" key="1">
    <source>
        <dbReference type="ARBA" id="ARBA00005750"/>
    </source>
</evidence>
<protein>
    <recommendedName>
        <fullName evidence="2">protein-tyrosine-phosphatase</fullName>
        <ecNumber evidence="2">3.1.3.48</ecNumber>
    </recommendedName>
</protein>
<dbReference type="InterPro" id="IPR016667">
    <property type="entry name" value="Caps_polysacc_synth_CpsB/CapC"/>
</dbReference>
<dbReference type="PANTHER" id="PTHR39181:SF1">
    <property type="entry name" value="TYROSINE-PROTEIN PHOSPHATASE YWQE"/>
    <property type="match status" value="1"/>
</dbReference>
<gene>
    <name evidence="6" type="ORF">OTK00_002162</name>
</gene>
<sequence length="243" mass="27839">MVNVDDGPQTIDEAEKMLELAQEEGIKEIIVTPHYSARLKNLYESRFEEIKKIASNKGIILHKGCEYSIHDALLEKGKLTTLAGSEYVLIEIKHGFLGDYIFNQIYELRVAGYEVIVAHPERSFAIKDMEKLYKLSEMGIYFQITCGSILGIFGREVQKFAIQLMEKGLCHFLASDAHDSQKRRFYVSDAKRYLIGKYGSKEQVDVLLLQNQQAVIGDITTVKSVAFKKDNFIKMIFKKTLRR</sequence>
<dbReference type="EMBL" id="CP113865">
    <property type="protein sequence ID" value="WAM33641.1"/>
    <property type="molecule type" value="Genomic_DNA"/>
</dbReference>
<dbReference type="EC" id="3.1.3.48" evidence="2"/>
<dbReference type="Proteomes" id="UP001164909">
    <property type="component" value="Chromosome"/>
</dbReference>
<evidence type="ECO:0000256" key="5">
    <source>
        <dbReference type="ARBA" id="ARBA00051722"/>
    </source>
</evidence>
<accession>A0ABY7BNM0</accession>
<keyword evidence="3" id="KW-0378">Hydrolase</keyword>
<evidence type="ECO:0000256" key="4">
    <source>
        <dbReference type="ARBA" id="ARBA00022912"/>
    </source>
</evidence>
<name>A0ABY7BNM0_9FIRM</name>
<evidence type="ECO:0000313" key="7">
    <source>
        <dbReference type="Proteomes" id="UP001164909"/>
    </source>
</evidence>
<organism evidence="6 7">
    <name type="scientific">Caldicellulosiruptor morganii</name>
    <dbReference type="NCBI Taxonomy" id="1387555"/>
    <lineage>
        <taxon>Bacteria</taxon>
        <taxon>Bacillati</taxon>
        <taxon>Bacillota</taxon>
        <taxon>Bacillota incertae sedis</taxon>
        <taxon>Caldicellulosiruptorales</taxon>
        <taxon>Caldicellulosiruptoraceae</taxon>
        <taxon>Caldicellulosiruptor</taxon>
    </lineage>
</organism>
<proteinExistence type="inferred from homology"/>
<comment type="catalytic activity">
    <reaction evidence="5">
        <text>O-phospho-L-tyrosyl-[protein] + H2O = L-tyrosyl-[protein] + phosphate</text>
        <dbReference type="Rhea" id="RHEA:10684"/>
        <dbReference type="Rhea" id="RHEA-COMP:10136"/>
        <dbReference type="Rhea" id="RHEA-COMP:20101"/>
        <dbReference type="ChEBI" id="CHEBI:15377"/>
        <dbReference type="ChEBI" id="CHEBI:43474"/>
        <dbReference type="ChEBI" id="CHEBI:46858"/>
        <dbReference type="ChEBI" id="CHEBI:61978"/>
        <dbReference type="EC" id="3.1.3.48"/>
    </reaction>
</comment>
<dbReference type="PIRSF" id="PIRSF016557">
    <property type="entry name" value="Caps_synth_CpsB"/>
    <property type="match status" value="1"/>
</dbReference>
<keyword evidence="4" id="KW-0904">Protein phosphatase</keyword>
<reference evidence="6" key="1">
    <citation type="submission" date="2022-12" db="EMBL/GenBank/DDBJ databases">
        <authorList>
            <person name="Bing R.G."/>
            <person name="Willard D.J."/>
            <person name="Manesh M.J.H."/>
            <person name="Laemthong T."/>
            <person name="Crosby J.R."/>
            <person name="Kelly R.M."/>
        </authorList>
    </citation>
    <scope>NUCLEOTIDE SEQUENCE</scope>
    <source>
        <strain evidence="6">DSM 8990</strain>
    </source>
</reference>
<keyword evidence="7" id="KW-1185">Reference proteome</keyword>
<dbReference type="SUPFAM" id="SSF89550">
    <property type="entry name" value="PHP domain-like"/>
    <property type="match status" value="1"/>
</dbReference>
<dbReference type="InterPro" id="IPR016195">
    <property type="entry name" value="Pol/histidinol_Pase-like"/>
</dbReference>
<evidence type="ECO:0000256" key="3">
    <source>
        <dbReference type="ARBA" id="ARBA00022801"/>
    </source>
</evidence>
<dbReference type="Gene3D" id="3.20.20.140">
    <property type="entry name" value="Metal-dependent hydrolases"/>
    <property type="match status" value="1"/>
</dbReference>
<evidence type="ECO:0000256" key="2">
    <source>
        <dbReference type="ARBA" id="ARBA00013064"/>
    </source>
</evidence>
<comment type="similarity">
    <text evidence="1">Belongs to the metallo-dependent hydrolases superfamily. CpsB/CapC family.</text>
</comment>
<dbReference type="PANTHER" id="PTHR39181">
    <property type="entry name" value="TYROSINE-PROTEIN PHOSPHATASE YWQE"/>
    <property type="match status" value="1"/>
</dbReference>
<evidence type="ECO:0000313" key="6">
    <source>
        <dbReference type="EMBL" id="WAM33641.1"/>
    </source>
</evidence>
<dbReference type="Pfam" id="PF19567">
    <property type="entry name" value="CpsB_CapC"/>
    <property type="match status" value="1"/>
</dbReference>